<evidence type="ECO:0000313" key="2">
    <source>
        <dbReference type="Proteomes" id="UP001152607"/>
    </source>
</evidence>
<dbReference type="AlphaFoldDB" id="A0A9W4UB59"/>
<keyword evidence="2" id="KW-1185">Reference proteome</keyword>
<protein>
    <submittedName>
        <fullName evidence="1">Uncharacterized protein</fullName>
    </submittedName>
</protein>
<name>A0A9W4UB59_9PLEO</name>
<accession>A0A9W4UB59</accession>
<sequence>MDHCIRAHVIEQRCPHPGSSKLHHPTIYTMTLNLRRLPYGSVLRRYTCAAPGGPAIIPWRSYSDMKGTPPGPLRPTRNLRRCLTRNAQPSMRQRKRPGRIK</sequence>
<comment type="caution">
    <text evidence="1">The sequence shown here is derived from an EMBL/GenBank/DDBJ whole genome shotgun (WGS) entry which is preliminary data.</text>
</comment>
<organism evidence="1 2">
    <name type="scientific">Periconia digitata</name>
    <dbReference type="NCBI Taxonomy" id="1303443"/>
    <lineage>
        <taxon>Eukaryota</taxon>
        <taxon>Fungi</taxon>
        <taxon>Dikarya</taxon>
        <taxon>Ascomycota</taxon>
        <taxon>Pezizomycotina</taxon>
        <taxon>Dothideomycetes</taxon>
        <taxon>Pleosporomycetidae</taxon>
        <taxon>Pleosporales</taxon>
        <taxon>Massarineae</taxon>
        <taxon>Periconiaceae</taxon>
        <taxon>Periconia</taxon>
    </lineage>
</organism>
<dbReference type="Proteomes" id="UP001152607">
    <property type="component" value="Unassembled WGS sequence"/>
</dbReference>
<reference evidence="1" key="1">
    <citation type="submission" date="2023-01" db="EMBL/GenBank/DDBJ databases">
        <authorList>
            <person name="Van Ghelder C."/>
            <person name="Rancurel C."/>
        </authorList>
    </citation>
    <scope>NUCLEOTIDE SEQUENCE</scope>
    <source>
        <strain evidence="1">CNCM I-4278</strain>
    </source>
</reference>
<gene>
    <name evidence="1" type="ORF">PDIGIT_LOCUS6104</name>
</gene>
<proteinExistence type="predicted"/>
<dbReference type="EMBL" id="CAOQHR010000004">
    <property type="protein sequence ID" value="CAI6333068.1"/>
    <property type="molecule type" value="Genomic_DNA"/>
</dbReference>
<evidence type="ECO:0000313" key="1">
    <source>
        <dbReference type="EMBL" id="CAI6333068.1"/>
    </source>
</evidence>